<dbReference type="GO" id="GO:0009306">
    <property type="term" value="P:protein secretion"/>
    <property type="evidence" value="ECO:0007669"/>
    <property type="project" value="InterPro"/>
</dbReference>
<dbReference type="PROSITE" id="PS51318">
    <property type="entry name" value="TAT"/>
    <property type="match status" value="1"/>
</dbReference>
<feature type="region of interest" description="Disordered" evidence="5">
    <location>
        <begin position="191"/>
        <end position="210"/>
    </location>
</feature>
<dbReference type="InterPro" id="IPR053022">
    <property type="entry name" value="Chloroplast_translocon_comp"/>
</dbReference>
<dbReference type="PANTHER" id="PTHR34457">
    <property type="entry name" value="EMBRYO DEFECTIVE 2410"/>
    <property type="match status" value="1"/>
</dbReference>
<name>A0A9E8ZBP1_9CYAN</name>
<comment type="subcellular location">
    <subcellularLocation>
        <location evidence="1">Membrane</location>
        <topology evidence="1">Single-pass membrane protein</topology>
    </subcellularLocation>
</comment>
<dbReference type="PANTHER" id="PTHR34457:SF3">
    <property type="entry name" value="PROTEIN TIC236, CHLOROPLASTIC"/>
    <property type="match status" value="1"/>
</dbReference>
<evidence type="ECO:0000259" key="7">
    <source>
        <dbReference type="Pfam" id="PF04357"/>
    </source>
</evidence>
<evidence type="ECO:0000256" key="6">
    <source>
        <dbReference type="SAM" id="Phobius"/>
    </source>
</evidence>
<evidence type="ECO:0000256" key="1">
    <source>
        <dbReference type="ARBA" id="ARBA00004167"/>
    </source>
</evidence>
<dbReference type="KEGG" id="tsin:OXH18_14780"/>
<keyword evidence="3 6" id="KW-1133">Transmembrane helix</keyword>
<evidence type="ECO:0000256" key="5">
    <source>
        <dbReference type="SAM" id="MobiDB-lite"/>
    </source>
</evidence>
<feature type="transmembrane region" description="Helical" evidence="6">
    <location>
        <begin position="21"/>
        <end position="45"/>
    </location>
</feature>
<feature type="domain" description="Translocation and assembly module TamB C-terminal" evidence="7">
    <location>
        <begin position="1270"/>
        <end position="1654"/>
    </location>
</feature>
<dbReference type="InterPro" id="IPR007452">
    <property type="entry name" value="TamB_C"/>
</dbReference>
<dbReference type="RefSeq" id="WP_268607864.1">
    <property type="nucleotide sequence ID" value="NZ_CP113797.1"/>
</dbReference>
<dbReference type="GO" id="GO:0005886">
    <property type="term" value="C:plasma membrane"/>
    <property type="evidence" value="ECO:0007669"/>
    <property type="project" value="InterPro"/>
</dbReference>
<accession>A0A9E8ZBP1</accession>
<sequence length="1654" mass="177720">MTNPRNSGPDPEHRSQSRRQTLLRAGAAVGSVVLVGAAAGGWWAWQFVRNELAPLVARNLSDLFDRPVEVGNLEGVSLTSMTFGESSVPPTATDPDRLTVSRVEVNFNLLEILWDRTLSLDVTLDRPDVYIEQDEDGLWVSTTIQEQDDPSEPIVKIELDTLQLRDGRLSLAPYVEPANDADTLEIPSSIEIAPDSEETDAEERTTASDTPITPILVVNQVNGAVTFREDNQLIGLDITGNPQTGGDLQIAGTVDLRNNQVSLDIDSNDIQAEDIGLLIPLPITPQAGRIDTDLNVQFPVSTQDGSDEASASEDDPDPFLSQLFLNGMVRFQDATGQLEALPQPFTQTNGVLNFRDQQIIFQNLRGRYGDIPAIVSGSLHLLEGYDLTVRAPNVTVANLLNTFEVEENSIPIELTGEFRGELQVTGEIEEPILTGTAENTSRVQVDRVAFDATSTRFTITPDAFTINRLEALPQAGGIITGTGEVRFGEAGGLVFDLVAENLPGDALASAYGAAQPNLVLGNVDATAQVFGSLDAPNAIQTVVQWQAPQATYPGRGQIAIGGDTIRFQDTLLLVAGGLVRGEGIIQQGQWQADVQGTGIALSQFSPELRGLLSGDFRLSGRLDDLSPEAIRAEGDVAFSEGLAVITEPLTASVRWLGDRLQIVQATAPGFDASGFVGIQFADAPGIADLNVNVRLQDYALTDLPVEIPPTVQLAGTADLDGQITGTLDALNVAGSLGLNNLAVNQLAFEPRLAGTVTYRTAQGLNLDVAGTQDRIAVVLDDRNRPVSFFVQQNETIAEGRTEGDRLLATLQNFPLEILNLTPAADLGLGAVGGIANGRFDVNIADLSRPIVTGEVAIANPSIDYITADTLTARFRYFDGVAVLDEGELRRGGSRYQLAGIYNPQAITQFQGKITAAPGRVEDIFAALQWFELADLGRGVERPVYDAAADVQPLPIGMPNATVLNQLRRYSEIVALHNQQVAARAEAEILPNLATLQGEFRGDINIEYSAQAGPDVSFELAGQDWVWGDYQVNQVVAQGGFENGILTLRPLLLQSDDSFLRFTGQVGGDQQSGQLIAENVPVEAIQELARLPLDVQGGILNANAFVTGSVANPQVIGEILLVDVTLNQVTAPPVRSLFGYSNARLEVESRVVGDEADDFQFTASIPYQFPFMTVAPQSDTFSLDLNIRNNGLALISLFTDQVAWRGGEGLVQLQARGTLDPTSQGLAFAGLTTTGNARFENAIFSASALPENITNITGDILFNGDRIQVQTLEGQFSNGQITAQGTFPILQPLNLNDPNEEMPLTISLNNLGLELDDLYDGRVDGQVILQRTALAPVITGNIRLRDGRLFIPGGDNQATAEAALVTQPDAPTPGGFSPLEFEDLQLVLGDRLRVVQQPLLNFLVGGELLINGTQDDLQPEGTVRLRSGQVNLFTTIFNLDRDYENTAVFTPNRGLDPILNVYLVASVPEVTRAPIASTSPFTTSEIAETPSFEYGALQTIRVEASVVGPASQIYNNLELSSSPRRSESEIVALLGGNFINTLGQESGALAIANLAGSTLLTNLQNLISNATGLTDFRLFPTNVLSDNNRTSTLALAAELGFDITNDLSVSVLQILTVEAPTRFGLRYRLTDEFTLRGSTDTEGNSQAVLEFETRF</sequence>
<dbReference type="Pfam" id="PF04357">
    <property type="entry name" value="TamB"/>
    <property type="match status" value="1"/>
</dbReference>
<dbReference type="InterPro" id="IPR006311">
    <property type="entry name" value="TAT_signal"/>
</dbReference>
<evidence type="ECO:0000256" key="2">
    <source>
        <dbReference type="ARBA" id="ARBA00022692"/>
    </source>
</evidence>
<evidence type="ECO:0000256" key="3">
    <source>
        <dbReference type="ARBA" id="ARBA00022989"/>
    </source>
</evidence>
<gene>
    <name evidence="8" type="ORF">OXH18_14780</name>
</gene>
<reference evidence="8" key="1">
    <citation type="submission" date="2022-12" db="EMBL/GenBank/DDBJ databases">
        <title>Polyphasic identification of a Novel Hot-Spring Cyanobacterium Ocullathermofonsia sinensis gen nov. sp. nov. and Genomic Insights on its Adaptations to the Thermal Habitat.</title>
        <authorList>
            <person name="Daroch M."/>
            <person name="Tang J."/>
            <person name="Jiang Y."/>
        </authorList>
    </citation>
    <scope>NUCLEOTIDE SEQUENCE</scope>
    <source>
        <strain evidence="8">PKUAC-SCTA174</strain>
    </source>
</reference>
<evidence type="ECO:0000313" key="9">
    <source>
        <dbReference type="Proteomes" id="UP001163152"/>
    </source>
</evidence>
<evidence type="ECO:0000313" key="8">
    <source>
        <dbReference type="EMBL" id="WAL58448.1"/>
    </source>
</evidence>
<protein>
    <submittedName>
        <fullName evidence="8">Translocation/assembly module TamB domain-containing protein</fullName>
    </submittedName>
</protein>
<evidence type="ECO:0000256" key="4">
    <source>
        <dbReference type="ARBA" id="ARBA00023136"/>
    </source>
</evidence>
<organism evidence="8 9">
    <name type="scientific">Thermocoleostomius sinensis A174</name>
    <dbReference type="NCBI Taxonomy" id="2016057"/>
    <lineage>
        <taxon>Bacteria</taxon>
        <taxon>Bacillati</taxon>
        <taxon>Cyanobacteriota</taxon>
        <taxon>Cyanophyceae</taxon>
        <taxon>Oculatellales</taxon>
        <taxon>Oculatellaceae</taxon>
        <taxon>Thermocoleostomius</taxon>
    </lineage>
</organism>
<dbReference type="Proteomes" id="UP001163152">
    <property type="component" value="Chromosome"/>
</dbReference>
<proteinExistence type="predicted"/>
<keyword evidence="2 6" id="KW-0812">Transmembrane</keyword>
<dbReference type="EMBL" id="CP113797">
    <property type="protein sequence ID" value="WAL58448.1"/>
    <property type="molecule type" value="Genomic_DNA"/>
</dbReference>
<keyword evidence="9" id="KW-1185">Reference proteome</keyword>
<keyword evidence="4 6" id="KW-0472">Membrane</keyword>